<evidence type="ECO:0000313" key="7">
    <source>
        <dbReference type="Proteomes" id="UP000317839"/>
    </source>
</evidence>
<feature type="signal peptide" evidence="3">
    <location>
        <begin position="1"/>
        <end position="19"/>
    </location>
</feature>
<keyword evidence="2" id="KW-0812">Transmembrane</keyword>
<dbReference type="SMART" id="SM00062">
    <property type="entry name" value="PBPb"/>
    <property type="match status" value="1"/>
</dbReference>
<comment type="cofactor">
    <cofactor evidence="1">
        <name>Mg(2+)</name>
        <dbReference type="ChEBI" id="CHEBI:18420"/>
    </cofactor>
</comment>
<sequence>MHRIVVGLITCLCCLTLNASESPDTSALTITASERSYLATFDNLRLCTSPDAMPLDDIVNGKHIGIGAEYINLFARELAIDISLVETESWEESLASIQQNNCDIIGLIAFTPQRSTYLNFTDTYVEIPFVLVTTQEKFFVSRLSQLVSEKLGVLKGYAYVDLLKNRYPNIELVEVDSRMKGLQMVSSGELFGYFSGLNLAGFAIQEGQFTNLKINGQFDELSIIKLGLGVRKDLNPLIPILNKTIAAIPKETKQRIDNSWLTVRYEITEDYQRIIQFFIVTATILIFVFYRQYHLRKLNKQLADREQQIWKQANYDFLTELPNRRLFNDRLEQEINRAKRTNEKFALLLIDLDEFKDINDTQGHEQGDNLLVEAAKRVSSCLRKTDTIARLGGDEFVVILKSINDLSNVEKVANKILDKLQRPFELKEESFISASIGITICPDDSNDIGGLLRNADQAMYAAKADGRNKFHYFTSSMQHNAQERANLIRDLRIALQDEQFEIYYQPIEDLRTGEVYKAEALIRWNHPENGLVSPISFIPLLEETRMIIDLGDWIFTQAAKQAQIWRDKFHDDFQVNVNTSPLQFQSKKTKYWYQRLQDLNISPGAIGIEITESMLMEGQENISEHLIELRDQGFQVALDDFGTGYSSLAYLKKFDIDYLKIDKSFVNQIAEDSDDKVLCEAIIIMAHRLGLDVVAEGIETEQQKSLLKSIECDYGQGYHLSKPLPKAAFDKYLEERYKVTV</sequence>
<dbReference type="SUPFAM" id="SSF53850">
    <property type="entry name" value="Periplasmic binding protein-like II"/>
    <property type="match status" value="1"/>
</dbReference>
<evidence type="ECO:0000313" key="6">
    <source>
        <dbReference type="EMBL" id="TQV73639.1"/>
    </source>
</evidence>
<dbReference type="FunFam" id="3.30.70.270:FF:000001">
    <property type="entry name" value="Diguanylate cyclase domain protein"/>
    <property type="match status" value="1"/>
</dbReference>
<keyword evidence="2" id="KW-1133">Transmembrane helix</keyword>
<dbReference type="CDD" id="cd13708">
    <property type="entry name" value="PBP2_BvgS_like_1"/>
    <property type="match status" value="1"/>
</dbReference>
<evidence type="ECO:0000259" key="4">
    <source>
        <dbReference type="PROSITE" id="PS50883"/>
    </source>
</evidence>
<dbReference type="SUPFAM" id="SSF141868">
    <property type="entry name" value="EAL domain-like"/>
    <property type="match status" value="1"/>
</dbReference>
<dbReference type="Pfam" id="PF00497">
    <property type="entry name" value="SBP_bac_3"/>
    <property type="match status" value="1"/>
</dbReference>
<feature type="domain" description="GGDEF" evidence="5">
    <location>
        <begin position="343"/>
        <end position="475"/>
    </location>
</feature>
<keyword evidence="3" id="KW-0732">Signal</keyword>
<dbReference type="Gene3D" id="3.20.20.450">
    <property type="entry name" value="EAL domain"/>
    <property type="match status" value="1"/>
</dbReference>
<accession>A0A545T8V9</accession>
<evidence type="ECO:0000256" key="1">
    <source>
        <dbReference type="ARBA" id="ARBA00001946"/>
    </source>
</evidence>
<dbReference type="CDD" id="cd01948">
    <property type="entry name" value="EAL"/>
    <property type="match status" value="1"/>
</dbReference>
<evidence type="ECO:0000256" key="3">
    <source>
        <dbReference type="SAM" id="SignalP"/>
    </source>
</evidence>
<dbReference type="InterPro" id="IPR000160">
    <property type="entry name" value="GGDEF_dom"/>
</dbReference>
<organism evidence="6 7">
    <name type="scientific">Aliikangiella marina</name>
    <dbReference type="NCBI Taxonomy" id="1712262"/>
    <lineage>
        <taxon>Bacteria</taxon>
        <taxon>Pseudomonadati</taxon>
        <taxon>Pseudomonadota</taxon>
        <taxon>Gammaproteobacteria</taxon>
        <taxon>Oceanospirillales</taxon>
        <taxon>Pleioneaceae</taxon>
        <taxon>Aliikangiella</taxon>
    </lineage>
</organism>
<dbReference type="SMART" id="SM00267">
    <property type="entry name" value="GGDEF"/>
    <property type="match status" value="1"/>
</dbReference>
<dbReference type="PROSITE" id="PS50883">
    <property type="entry name" value="EAL"/>
    <property type="match status" value="1"/>
</dbReference>
<dbReference type="Proteomes" id="UP000317839">
    <property type="component" value="Unassembled WGS sequence"/>
</dbReference>
<dbReference type="CDD" id="cd01949">
    <property type="entry name" value="GGDEF"/>
    <property type="match status" value="1"/>
</dbReference>
<dbReference type="OrthoDB" id="8416215at2"/>
<keyword evidence="7" id="KW-1185">Reference proteome</keyword>
<dbReference type="InterPro" id="IPR052155">
    <property type="entry name" value="Biofilm_reg_signaling"/>
</dbReference>
<dbReference type="SUPFAM" id="SSF55073">
    <property type="entry name" value="Nucleotide cyclase"/>
    <property type="match status" value="1"/>
</dbReference>
<dbReference type="Gene3D" id="3.40.190.10">
    <property type="entry name" value="Periplasmic binding protein-like II"/>
    <property type="match status" value="2"/>
</dbReference>
<dbReference type="InterPro" id="IPR043128">
    <property type="entry name" value="Rev_trsase/Diguanyl_cyclase"/>
</dbReference>
<dbReference type="AlphaFoldDB" id="A0A545T8V9"/>
<name>A0A545T8V9_9GAMM</name>
<keyword evidence="2" id="KW-0472">Membrane</keyword>
<dbReference type="RefSeq" id="WP_142942347.1">
    <property type="nucleotide sequence ID" value="NZ_VIKR01000003.1"/>
</dbReference>
<dbReference type="NCBIfam" id="TIGR00254">
    <property type="entry name" value="GGDEF"/>
    <property type="match status" value="1"/>
</dbReference>
<comment type="caution">
    <text evidence="6">The sequence shown here is derived from an EMBL/GenBank/DDBJ whole genome shotgun (WGS) entry which is preliminary data.</text>
</comment>
<protein>
    <submittedName>
        <fullName evidence="6">EAL domain-containing protein</fullName>
    </submittedName>
</protein>
<reference evidence="6 7" key="1">
    <citation type="submission" date="2019-06" db="EMBL/GenBank/DDBJ databases">
        <title>Draft genome of Aliikangiella marina GYP-15.</title>
        <authorList>
            <person name="Wang G."/>
        </authorList>
    </citation>
    <scope>NUCLEOTIDE SEQUENCE [LARGE SCALE GENOMIC DNA]</scope>
    <source>
        <strain evidence="6 7">GYP-15</strain>
    </source>
</reference>
<dbReference type="GO" id="GO:0003824">
    <property type="term" value="F:catalytic activity"/>
    <property type="evidence" value="ECO:0007669"/>
    <property type="project" value="UniProtKB-ARBA"/>
</dbReference>
<dbReference type="Pfam" id="PF00990">
    <property type="entry name" value="GGDEF"/>
    <property type="match status" value="1"/>
</dbReference>
<dbReference type="PROSITE" id="PS50887">
    <property type="entry name" value="GGDEF"/>
    <property type="match status" value="1"/>
</dbReference>
<dbReference type="EMBL" id="VIKR01000003">
    <property type="protein sequence ID" value="TQV73639.1"/>
    <property type="molecule type" value="Genomic_DNA"/>
</dbReference>
<evidence type="ECO:0000259" key="5">
    <source>
        <dbReference type="PROSITE" id="PS50887"/>
    </source>
</evidence>
<gene>
    <name evidence="6" type="ORF">FLL45_12250</name>
</gene>
<dbReference type="Gene3D" id="3.30.70.270">
    <property type="match status" value="1"/>
</dbReference>
<feature type="domain" description="EAL" evidence="4">
    <location>
        <begin position="484"/>
        <end position="737"/>
    </location>
</feature>
<dbReference type="InterPro" id="IPR029787">
    <property type="entry name" value="Nucleotide_cyclase"/>
</dbReference>
<dbReference type="PANTHER" id="PTHR44757">
    <property type="entry name" value="DIGUANYLATE CYCLASE DGCP"/>
    <property type="match status" value="1"/>
</dbReference>
<evidence type="ECO:0000256" key="2">
    <source>
        <dbReference type="SAM" id="Phobius"/>
    </source>
</evidence>
<feature type="chain" id="PRO_5021724611" evidence="3">
    <location>
        <begin position="20"/>
        <end position="741"/>
    </location>
</feature>
<proteinExistence type="predicted"/>
<dbReference type="InterPro" id="IPR035919">
    <property type="entry name" value="EAL_sf"/>
</dbReference>
<dbReference type="InterPro" id="IPR001638">
    <property type="entry name" value="Solute-binding_3/MltF_N"/>
</dbReference>
<dbReference type="InterPro" id="IPR001633">
    <property type="entry name" value="EAL_dom"/>
</dbReference>
<dbReference type="SMART" id="SM00052">
    <property type="entry name" value="EAL"/>
    <property type="match status" value="1"/>
</dbReference>
<feature type="transmembrane region" description="Helical" evidence="2">
    <location>
        <begin position="274"/>
        <end position="290"/>
    </location>
</feature>
<dbReference type="PANTHER" id="PTHR44757:SF2">
    <property type="entry name" value="BIOFILM ARCHITECTURE MAINTENANCE PROTEIN MBAA"/>
    <property type="match status" value="1"/>
</dbReference>
<dbReference type="Pfam" id="PF00563">
    <property type="entry name" value="EAL"/>
    <property type="match status" value="1"/>
</dbReference>